<gene>
    <name evidence="3" type="ORF">WJU16_03780</name>
</gene>
<feature type="chain" id="PRO_5046528380" evidence="1">
    <location>
        <begin position="23"/>
        <end position="261"/>
    </location>
</feature>
<evidence type="ECO:0000313" key="3">
    <source>
        <dbReference type="EMBL" id="WZN42155.1"/>
    </source>
</evidence>
<proteinExistence type="predicted"/>
<name>A0ABZ2YSD3_9BACT</name>
<evidence type="ECO:0000259" key="2">
    <source>
        <dbReference type="Pfam" id="PF06439"/>
    </source>
</evidence>
<dbReference type="InterPro" id="IPR010496">
    <property type="entry name" value="AL/BT2_dom"/>
</dbReference>
<keyword evidence="1" id="KW-0732">Signal</keyword>
<evidence type="ECO:0000313" key="4">
    <source>
        <dbReference type="Proteomes" id="UP001485459"/>
    </source>
</evidence>
<dbReference type="Proteomes" id="UP001485459">
    <property type="component" value="Chromosome"/>
</dbReference>
<dbReference type="Gene3D" id="2.60.120.560">
    <property type="entry name" value="Exo-inulinase, domain 1"/>
    <property type="match status" value="1"/>
</dbReference>
<accession>A0ABZ2YSD3</accession>
<reference evidence="4" key="1">
    <citation type="submission" date="2024-03" db="EMBL/GenBank/DDBJ databases">
        <title>Chitinophaga horti sp. nov., isolated from garden soil.</title>
        <authorList>
            <person name="Lee D.S."/>
            <person name="Han D.M."/>
            <person name="Baek J.H."/>
            <person name="Choi D.G."/>
            <person name="Jeon J.H."/>
            <person name="Jeon C.O."/>
        </authorList>
    </citation>
    <scope>NUCLEOTIDE SEQUENCE [LARGE SCALE GENOMIC DNA]</scope>
    <source>
        <strain evidence="4">GPA1</strain>
    </source>
</reference>
<dbReference type="RefSeq" id="WP_341836991.1">
    <property type="nucleotide sequence ID" value="NZ_CP149822.1"/>
</dbReference>
<dbReference type="EMBL" id="CP149822">
    <property type="protein sequence ID" value="WZN42155.1"/>
    <property type="molecule type" value="Genomic_DNA"/>
</dbReference>
<sequence>MKKLWIGLLACIALTASSPAPGDGEWISLFNGKNLKNWTVKIHHHPVGKNFGNTFRVKDGVIQVRYDQYGDFNEQYGHLYYNTPFSHYHLQMEYRFTGEWEKTAPSYTILNSGVMFHSQDPRTMPVEQDWPISVEMQFLAGLGDGQPRPTGNMCSPGTNIVYQGKFNTQHCINSSSKTYEKGEWVKAELIVYGDSLIQHIINGDTVLQYSKPSIGGEVANRYDPAQKIDGKPLTSGHIALQSEGQPIDFRNIRIKKLPGNR</sequence>
<feature type="signal peptide" evidence="1">
    <location>
        <begin position="1"/>
        <end position="22"/>
    </location>
</feature>
<keyword evidence="4" id="KW-1185">Reference proteome</keyword>
<evidence type="ECO:0000256" key="1">
    <source>
        <dbReference type="SAM" id="SignalP"/>
    </source>
</evidence>
<protein>
    <submittedName>
        <fullName evidence="3">DUF1080 domain-containing protein</fullName>
    </submittedName>
</protein>
<organism evidence="3 4">
    <name type="scientific">Chitinophaga pollutisoli</name>
    <dbReference type="NCBI Taxonomy" id="3133966"/>
    <lineage>
        <taxon>Bacteria</taxon>
        <taxon>Pseudomonadati</taxon>
        <taxon>Bacteroidota</taxon>
        <taxon>Chitinophagia</taxon>
        <taxon>Chitinophagales</taxon>
        <taxon>Chitinophagaceae</taxon>
        <taxon>Chitinophaga</taxon>
    </lineage>
</organism>
<feature type="domain" description="3-keto-alpha-glucoside-1,2-lyase/3-keto-2-hydroxy-glucal hydratase" evidence="2">
    <location>
        <begin position="25"/>
        <end position="255"/>
    </location>
</feature>
<dbReference type="Pfam" id="PF06439">
    <property type="entry name" value="3keto-disac_hyd"/>
    <property type="match status" value="1"/>
</dbReference>